<reference evidence="1" key="1">
    <citation type="submission" date="2019-06" db="EMBL/GenBank/DDBJ databases">
        <authorList>
            <person name="Le Quere A."/>
            <person name="Colella S."/>
        </authorList>
    </citation>
    <scope>NUCLEOTIDE SEQUENCE</scope>
    <source>
        <strain evidence="1">EmedicaeMD41</strain>
    </source>
</reference>
<gene>
    <name evidence="1" type="ORF">EMEDMD4_210013</name>
</gene>
<dbReference type="Proteomes" id="UP000507954">
    <property type="component" value="Unassembled WGS sequence"/>
</dbReference>
<evidence type="ECO:0000313" key="1">
    <source>
        <dbReference type="EMBL" id="VTZ60832.1"/>
    </source>
</evidence>
<proteinExistence type="predicted"/>
<organism evidence="1">
    <name type="scientific">Sinorhizobium medicae</name>
    <dbReference type="NCBI Taxonomy" id="110321"/>
    <lineage>
        <taxon>Bacteria</taxon>
        <taxon>Pseudomonadati</taxon>
        <taxon>Pseudomonadota</taxon>
        <taxon>Alphaproteobacteria</taxon>
        <taxon>Hyphomicrobiales</taxon>
        <taxon>Rhizobiaceae</taxon>
        <taxon>Sinorhizobium/Ensifer group</taxon>
        <taxon>Sinorhizobium</taxon>
    </lineage>
</organism>
<dbReference type="EMBL" id="CABFNB010000086">
    <property type="protein sequence ID" value="VTZ60832.1"/>
    <property type="molecule type" value="Genomic_DNA"/>
</dbReference>
<name>A0A508WTS2_9HYPH</name>
<protein>
    <submittedName>
        <fullName evidence="1">Uncharacterized protein</fullName>
    </submittedName>
</protein>
<accession>A0A508WTS2</accession>
<sequence length="72" mass="8259">MRRNIHAPLQAELLQSVQRIGGRDHTSSEIPSRNQSKIFAKQPDFCREAFIYGCYIPDCLTKTNFECFKVPG</sequence>
<dbReference type="AlphaFoldDB" id="A0A508WTS2"/>